<protein>
    <submittedName>
        <fullName evidence="1">Uncharacterized protein</fullName>
    </submittedName>
</protein>
<gene>
    <name evidence="1" type="ORF">NM688_g463</name>
</gene>
<dbReference type="EMBL" id="JANHOG010000038">
    <property type="protein sequence ID" value="KAJ3559230.1"/>
    <property type="molecule type" value="Genomic_DNA"/>
</dbReference>
<comment type="caution">
    <text evidence="1">The sequence shown here is derived from an EMBL/GenBank/DDBJ whole genome shotgun (WGS) entry which is preliminary data.</text>
</comment>
<dbReference type="Proteomes" id="UP001148662">
    <property type="component" value="Unassembled WGS sequence"/>
</dbReference>
<evidence type="ECO:0000313" key="1">
    <source>
        <dbReference type="EMBL" id="KAJ3559230.1"/>
    </source>
</evidence>
<sequence length="500" mass="56704">MPERLADRPPHTFHPGQRIYKCNCLQYCILPGEDPKLVCESIFWQHMDFRAEEDKYAVSIVQRDGSYRLVKISRRRRDPNKLSADSVRRRKRGEPAGSAGPRPYPAPHRPSSAALQNRECAMHQNDASGAFDPLQRASPRASPAPSRGSSPQIPDLQNDQDASRQNDASGGRQLDSQTPEVPPLPKPYEPRDDPTPSEPSHTSNASHMQLRIEEIPDEDEYDEQAESVRPGPSADVMADEEWETDIPAAQLEDLRIAQEFIRLMQDATLAADKLDPQVLYRLRNPLTEELDLSCPILRMSLEVYLLDNITIDTYNGVRGTVQRNLNVTMLSYDQVKRRCAEISEVCPVYHDMCVDTCASFTGPFAALDKCSICNKDRFELRYPCTSARRCKKFPCRQFLTIPCGPQLQALSRTPEGAAAMSYRERCTARLMAELSDLDWKIPVLKDYLFGQEYVEAVRCGEITNNDIVLLISMDGAQLYTHKLSDCWIYIWVILEHSPEV</sequence>
<reference evidence="1" key="1">
    <citation type="submission" date="2022-07" db="EMBL/GenBank/DDBJ databases">
        <title>Genome Sequence of Phlebia brevispora.</title>
        <authorList>
            <person name="Buettner E."/>
        </authorList>
    </citation>
    <scope>NUCLEOTIDE SEQUENCE</scope>
    <source>
        <strain evidence="1">MPL23</strain>
    </source>
</reference>
<evidence type="ECO:0000313" key="2">
    <source>
        <dbReference type="Proteomes" id="UP001148662"/>
    </source>
</evidence>
<proteinExistence type="predicted"/>
<accession>A0ACC1TED9</accession>
<name>A0ACC1TED9_9APHY</name>
<organism evidence="1 2">
    <name type="scientific">Phlebia brevispora</name>
    <dbReference type="NCBI Taxonomy" id="194682"/>
    <lineage>
        <taxon>Eukaryota</taxon>
        <taxon>Fungi</taxon>
        <taxon>Dikarya</taxon>
        <taxon>Basidiomycota</taxon>
        <taxon>Agaricomycotina</taxon>
        <taxon>Agaricomycetes</taxon>
        <taxon>Polyporales</taxon>
        <taxon>Meruliaceae</taxon>
        <taxon>Phlebia</taxon>
    </lineage>
</organism>
<keyword evidence="2" id="KW-1185">Reference proteome</keyword>